<keyword evidence="5 12" id="KW-0812">Transmembrane</keyword>
<name>A0ABT8AQ84_9HYPH</name>
<evidence type="ECO:0000313" key="19">
    <source>
        <dbReference type="Proteomes" id="UP001244297"/>
    </source>
</evidence>
<dbReference type="Gene3D" id="2.170.130.10">
    <property type="entry name" value="TonB-dependent receptor, plug domain"/>
    <property type="match status" value="1"/>
</dbReference>
<dbReference type="Proteomes" id="UP001244297">
    <property type="component" value="Unassembled WGS sequence"/>
</dbReference>
<evidence type="ECO:0000256" key="8">
    <source>
        <dbReference type="ARBA" id="ARBA00023065"/>
    </source>
</evidence>
<evidence type="ECO:0000256" key="11">
    <source>
        <dbReference type="ARBA" id="ARBA00023237"/>
    </source>
</evidence>
<feature type="short sequence motif" description="TonB C-terminal box" evidence="13">
    <location>
        <begin position="699"/>
        <end position="716"/>
    </location>
</feature>
<dbReference type="PROSITE" id="PS52016">
    <property type="entry name" value="TONB_DEPENDENT_REC_3"/>
    <property type="match status" value="1"/>
</dbReference>
<dbReference type="Pfam" id="PF00593">
    <property type="entry name" value="TonB_dep_Rec_b-barrel"/>
    <property type="match status" value="1"/>
</dbReference>
<dbReference type="PROSITE" id="PS01156">
    <property type="entry name" value="TONB_DEPENDENT_REC_2"/>
    <property type="match status" value="1"/>
</dbReference>
<dbReference type="PANTHER" id="PTHR32552">
    <property type="entry name" value="FERRICHROME IRON RECEPTOR-RELATED"/>
    <property type="match status" value="1"/>
</dbReference>
<evidence type="ECO:0000256" key="2">
    <source>
        <dbReference type="ARBA" id="ARBA00022448"/>
    </source>
</evidence>
<feature type="chain" id="PRO_5045608765" evidence="15">
    <location>
        <begin position="26"/>
        <end position="716"/>
    </location>
</feature>
<dbReference type="RefSeq" id="WP_290355789.1">
    <property type="nucleotide sequence ID" value="NZ_JAUFPT010000035.1"/>
</dbReference>
<dbReference type="PANTHER" id="PTHR32552:SF81">
    <property type="entry name" value="TONB-DEPENDENT OUTER MEMBRANE RECEPTOR"/>
    <property type="match status" value="1"/>
</dbReference>
<feature type="signal peptide" evidence="15">
    <location>
        <begin position="1"/>
        <end position="25"/>
    </location>
</feature>
<comment type="caution">
    <text evidence="18">The sequence shown here is derived from an EMBL/GenBank/DDBJ whole genome shotgun (WGS) entry which is preliminary data.</text>
</comment>
<keyword evidence="3 12" id="KW-1134">Transmembrane beta strand</keyword>
<dbReference type="SUPFAM" id="SSF56935">
    <property type="entry name" value="Porins"/>
    <property type="match status" value="1"/>
</dbReference>
<feature type="domain" description="TonB-dependent receptor plug" evidence="17">
    <location>
        <begin position="74"/>
        <end position="182"/>
    </location>
</feature>
<comment type="subcellular location">
    <subcellularLocation>
        <location evidence="1 12">Cell outer membrane</location>
        <topology evidence="1 12">Multi-pass membrane protein</topology>
    </subcellularLocation>
</comment>
<keyword evidence="8" id="KW-0406">Ion transport</keyword>
<gene>
    <name evidence="18" type="ORF">QWZ18_12505</name>
</gene>
<dbReference type="Gene3D" id="2.40.170.20">
    <property type="entry name" value="TonB-dependent receptor, beta-barrel domain"/>
    <property type="match status" value="1"/>
</dbReference>
<evidence type="ECO:0000256" key="6">
    <source>
        <dbReference type="ARBA" id="ARBA00022729"/>
    </source>
</evidence>
<evidence type="ECO:0000256" key="7">
    <source>
        <dbReference type="ARBA" id="ARBA00023004"/>
    </source>
</evidence>
<keyword evidence="6 15" id="KW-0732">Signal</keyword>
<evidence type="ECO:0000259" key="16">
    <source>
        <dbReference type="Pfam" id="PF00593"/>
    </source>
</evidence>
<keyword evidence="19" id="KW-1185">Reference proteome</keyword>
<dbReference type="InterPro" id="IPR010917">
    <property type="entry name" value="TonB_rcpt_CS"/>
</dbReference>
<dbReference type="InterPro" id="IPR037066">
    <property type="entry name" value="Plug_dom_sf"/>
</dbReference>
<dbReference type="InterPro" id="IPR012910">
    <property type="entry name" value="Plug_dom"/>
</dbReference>
<dbReference type="InterPro" id="IPR039426">
    <property type="entry name" value="TonB-dep_rcpt-like"/>
</dbReference>
<evidence type="ECO:0000256" key="4">
    <source>
        <dbReference type="ARBA" id="ARBA00022496"/>
    </source>
</evidence>
<keyword evidence="18" id="KW-0675">Receptor</keyword>
<keyword evidence="10 12" id="KW-0472">Membrane</keyword>
<dbReference type="Pfam" id="PF07715">
    <property type="entry name" value="Plug"/>
    <property type="match status" value="1"/>
</dbReference>
<sequence length="716" mass="77524">MYRIPRVELSAALLLTLLASRSALAQTTASQSITLPELSVEGSAAPVVTTSPTPGEKSGSVTVPSVAQQRAAVNSTVGSVAFVDAKDFQDRYTNALRDVLKDVPGVYVQERYGQELRLSIRGSGIARGFHLRGIEVLQDGIPFNLADGSGDFYQIDPLALRSAEVYKGGNALTFGATTLGGAVNFVTPTAYTALAPNILRIDGGSFGTIRENFQFSRISGPVDFMVNGTFTNSDGFRFHEAQRTQDFNANIGYQLAPGVETRFYLGGYLTDQKLPGSITLGQALNTPRIANPTAIAGNQSRHVETERVANRTSFLLDVGKLDIDTWAIHKNLYHPIFQVIDQDGWTYGISPHWAGSFDVGGFRNDTILGLRAFAGQNSAQQFINIRGQRGTPTLNSLQSASNYEAYGENRFWFLPDVALMTGAKLFSSNRTYSNKGGLPASPAVQYGNITYEGVNPKIGLLWQPLPDIQVFGDITRSRDVPDFGDLVQQNLISATFVPLAAQRAWTYEAGTRGHIDRLTWDVTVYRADLHDELINFSTNPGLGIPAATFNAPHTIHQGVEAAVSLDLVRDLTGIGDTLAVTQIWTHNDFHFVRDPVYGNNRIAGIPPDVLRTVLSYRHPSGFYFAPSVDWVPQGAFADHANTLQAPGYALFNIQTGIDFANGVSLFVDARNLTNEHYISDIAVVNNAQTAPGGAAALAAFYPGNGRSVFAGVRASF</sequence>
<proteinExistence type="inferred from homology"/>
<dbReference type="EMBL" id="JAUFPT010000035">
    <property type="protein sequence ID" value="MDN3571438.1"/>
    <property type="molecule type" value="Genomic_DNA"/>
</dbReference>
<keyword evidence="2 12" id="KW-0813">Transport</keyword>
<evidence type="ECO:0000256" key="1">
    <source>
        <dbReference type="ARBA" id="ARBA00004571"/>
    </source>
</evidence>
<keyword evidence="11 12" id="KW-0998">Cell outer membrane</keyword>
<keyword evidence="9 14" id="KW-0798">TonB box</keyword>
<evidence type="ECO:0000256" key="12">
    <source>
        <dbReference type="PROSITE-ProRule" id="PRU01360"/>
    </source>
</evidence>
<feature type="domain" description="TonB-dependent receptor-like beta-barrel" evidence="16">
    <location>
        <begin position="204"/>
        <end position="672"/>
    </location>
</feature>
<evidence type="ECO:0000256" key="9">
    <source>
        <dbReference type="ARBA" id="ARBA00023077"/>
    </source>
</evidence>
<evidence type="ECO:0000313" key="18">
    <source>
        <dbReference type="EMBL" id="MDN3571438.1"/>
    </source>
</evidence>
<evidence type="ECO:0000259" key="17">
    <source>
        <dbReference type="Pfam" id="PF07715"/>
    </source>
</evidence>
<comment type="similarity">
    <text evidence="12 14">Belongs to the TonB-dependent receptor family.</text>
</comment>
<keyword evidence="4" id="KW-0410">Iron transport</keyword>
<evidence type="ECO:0000256" key="15">
    <source>
        <dbReference type="SAM" id="SignalP"/>
    </source>
</evidence>
<evidence type="ECO:0000256" key="3">
    <source>
        <dbReference type="ARBA" id="ARBA00022452"/>
    </source>
</evidence>
<evidence type="ECO:0000256" key="5">
    <source>
        <dbReference type="ARBA" id="ARBA00022692"/>
    </source>
</evidence>
<evidence type="ECO:0000256" key="10">
    <source>
        <dbReference type="ARBA" id="ARBA00023136"/>
    </source>
</evidence>
<accession>A0ABT8AQ84</accession>
<evidence type="ECO:0000256" key="14">
    <source>
        <dbReference type="RuleBase" id="RU003357"/>
    </source>
</evidence>
<dbReference type="InterPro" id="IPR036942">
    <property type="entry name" value="Beta-barrel_TonB_sf"/>
</dbReference>
<evidence type="ECO:0000256" key="13">
    <source>
        <dbReference type="PROSITE-ProRule" id="PRU10144"/>
    </source>
</evidence>
<organism evidence="18 19">
    <name type="scientific">Methylobacterium longum</name>
    <dbReference type="NCBI Taxonomy" id="767694"/>
    <lineage>
        <taxon>Bacteria</taxon>
        <taxon>Pseudomonadati</taxon>
        <taxon>Pseudomonadota</taxon>
        <taxon>Alphaproteobacteria</taxon>
        <taxon>Hyphomicrobiales</taxon>
        <taxon>Methylobacteriaceae</taxon>
        <taxon>Methylobacterium</taxon>
    </lineage>
</organism>
<reference evidence="19" key="1">
    <citation type="journal article" date="2019" name="Int. J. Syst. Evol. Microbiol.">
        <title>The Global Catalogue of Microorganisms (GCM) 10K type strain sequencing project: providing services to taxonomists for standard genome sequencing and annotation.</title>
        <authorList>
            <consortium name="The Broad Institute Genomics Platform"/>
            <consortium name="The Broad Institute Genome Sequencing Center for Infectious Disease"/>
            <person name="Wu L."/>
            <person name="Ma J."/>
        </authorList>
    </citation>
    <scope>NUCLEOTIDE SEQUENCE [LARGE SCALE GENOMIC DNA]</scope>
    <source>
        <strain evidence="19">CECT 7806</strain>
    </source>
</reference>
<keyword evidence="7" id="KW-0408">Iron</keyword>
<dbReference type="InterPro" id="IPR000531">
    <property type="entry name" value="Beta-barrel_TonB"/>
</dbReference>
<protein>
    <submittedName>
        <fullName evidence="18">TonB-dependent receptor</fullName>
    </submittedName>
</protein>